<sequence length="126" mass="14570">MSNSIQDEDIDEVIDQNPLEKEKETETNSLSSRSKSQKCQNVNKRKNVSFTKQYFELGYNLKSEQTRTCNILDDNGKRCGKVYRNTGSSTRNLVAHLRDVYQIVDENNENENASKRLQNTKITEFA</sequence>
<feature type="compositionally biased region" description="Polar residues" evidence="1">
    <location>
        <begin position="27"/>
        <end position="43"/>
    </location>
</feature>
<dbReference type="EMBL" id="BLAL01000057">
    <property type="protein sequence ID" value="GES81497.1"/>
    <property type="molecule type" value="Genomic_DNA"/>
</dbReference>
<proteinExistence type="predicted"/>
<feature type="region of interest" description="Disordered" evidence="1">
    <location>
        <begin position="1"/>
        <end position="43"/>
    </location>
</feature>
<reference evidence="2 4" key="1">
    <citation type="submission" date="2017-11" db="EMBL/GenBank/DDBJ databases">
        <title>The genome of Rhizophagus clarus HR1 reveals common genetic basis of auxotrophy among arbuscular mycorrhizal fungi.</title>
        <authorList>
            <person name="Kobayashi Y."/>
        </authorList>
    </citation>
    <scope>NUCLEOTIDE SEQUENCE [LARGE SCALE GENOMIC DNA]</scope>
    <source>
        <strain evidence="2 4">HR1</strain>
    </source>
</reference>
<keyword evidence="4" id="KW-1185">Reference proteome</keyword>
<evidence type="ECO:0000313" key="3">
    <source>
        <dbReference type="EMBL" id="GES81497.1"/>
    </source>
</evidence>
<protein>
    <recommendedName>
        <fullName evidence="5">BED-type domain-containing protein</fullName>
    </recommendedName>
</protein>
<reference evidence="3" key="2">
    <citation type="submission" date="2019-10" db="EMBL/GenBank/DDBJ databases">
        <title>Conservation and host-specific expression of non-tandemly repeated heterogenous ribosome RNA gene in arbuscular mycorrhizal fungi.</title>
        <authorList>
            <person name="Maeda T."/>
            <person name="Kobayashi Y."/>
            <person name="Nakagawa T."/>
            <person name="Ezawa T."/>
            <person name="Yamaguchi K."/>
            <person name="Bino T."/>
            <person name="Nishimoto Y."/>
            <person name="Shigenobu S."/>
            <person name="Kawaguchi M."/>
        </authorList>
    </citation>
    <scope>NUCLEOTIDE SEQUENCE</scope>
    <source>
        <strain evidence="3">HR1</strain>
    </source>
</reference>
<feature type="compositionally biased region" description="Acidic residues" evidence="1">
    <location>
        <begin position="1"/>
        <end position="14"/>
    </location>
</feature>
<dbReference type="Proteomes" id="UP000615446">
    <property type="component" value="Unassembled WGS sequence"/>
</dbReference>
<dbReference type="EMBL" id="BEXD01001536">
    <property type="protein sequence ID" value="GBB94565.1"/>
    <property type="molecule type" value="Genomic_DNA"/>
</dbReference>
<dbReference type="OrthoDB" id="2432905at2759"/>
<accession>A0A2Z6QYA5</accession>
<evidence type="ECO:0000313" key="4">
    <source>
        <dbReference type="Proteomes" id="UP000247702"/>
    </source>
</evidence>
<evidence type="ECO:0008006" key="5">
    <source>
        <dbReference type="Google" id="ProtNLM"/>
    </source>
</evidence>
<gene>
    <name evidence="3" type="ORF">RCL2_000874000</name>
    <name evidence="2" type="ORF">RclHR1_23800003</name>
</gene>
<evidence type="ECO:0000313" key="2">
    <source>
        <dbReference type="EMBL" id="GBB94565.1"/>
    </source>
</evidence>
<name>A0A2Z6QYA5_9GLOM</name>
<evidence type="ECO:0000256" key="1">
    <source>
        <dbReference type="SAM" id="MobiDB-lite"/>
    </source>
</evidence>
<dbReference type="AlphaFoldDB" id="A0A2Z6QYA5"/>
<dbReference type="Proteomes" id="UP000247702">
    <property type="component" value="Unassembled WGS sequence"/>
</dbReference>
<dbReference type="STRING" id="94130.A0A2Z6QYA5"/>
<organism evidence="2 4">
    <name type="scientific">Rhizophagus clarus</name>
    <dbReference type="NCBI Taxonomy" id="94130"/>
    <lineage>
        <taxon>Eukaryota</taxon>
        <taxon>Fungi</taxon>
        <taxon>Fungi incertae sedis</taxon>
        <taxon>Mucoromycota</taxon>
        <taxon>Glomeromycotina</taxon>
        <taxon>Glomeromycetes</taxon>
        <taxon>Glomerales</taxon>
        <taxon>Glomeraceae</taxon>
        <taxon>Rhizophagus</taxon>
    </lineage>
</organism>
<comment type="caution">
    <text evidence="2">The sequence shown here is derived from an EMBL/GenBank/DDBJ whole genome shotgun (WGS) entry which is preliminary data.</text>
</comment>